<keyword evidence="6 7" id="KW-0694">RNA-binding</keyword>
<dbReference type="SMART" id="SM00322">
    <property type="entry name" value="KH"/>
    <property type="match status" value="1"/>
</dbReference>
<dbReference type="InterPro" id="IPR012162">
    <property type="entry name" value="PNPase"/>
</dbReference>
<dbReference type="InterPro" id="IPR004087">
    <property type="entry name" value="KH_dom"/>
</dbReference>
<protein>
    <recommendedName>
        <fullName evidence="7">Polyribonucleotide nucleotidyltransferase</fullName>
        <ecNumber evidence="7">2.7.7.8</ecNumber>
    </recommendedName>
    <alternativeName>
        <fullName evidence="7">Polynucleotide phosphorylase</fullName>
        <shortName evidence="7">PNPase</shortName>
    </alternativeName>
</protein>
<dbReference type="Pfam" id="PF03725">
    <property type="entry name" value="RNase_PH_C"/>
    <property type="match status" value="1"/>
</dbReference>
<comment type="catalytic activity">
    <reaction evidence="7">
        <text>RNA(n+1) + phosphate = RNA(n) + a ribonucleoside 5'-diphosphate</text>
        <dbReference type="Rhea" id="RHEA:22096"/>
        <dbReference type="Rhea" id="RHEA-COMP:14527"/>
        <dbReference type="Rhea" id="RHEA-COMP:17342"/>
        <dbReference type="ChEBI" id="CHEBI:43474"/>
        <dbReference type="ChEBI" id="CHEBI:57930"/>
        <dbReference type="ChEBI" id="CHEBI:140395"/>
        <dbReference type="EC" id="2.7.7.8"/>
    </reaction>
</comment>
<dbReference type="GO" id="GO:0006402">
    <property type="term" value="P:mRNA catabolic process"/>
    <property type="evidence" value="ECO:0007669"/>
    <property type="project" value="UniProtKB-UniRule"/>
</dbReference>
<dbReference type="GO" id="GO:0000175">
    <property type="term" value="F:3'-5'-RNA exonuclease activity"/>
    <property type="evidence" value="ECO:0007669"/>
    <property type="project" value="TreeGrafter"/>
</dbReference>
<dbReference type="NCBIfam" id="NF008805">
    <property type="entry name" value="PRK11824.1"/>
    <property type="match status" value="1"/>
</dbReference>
<dbReference type="EC" id="2.7.7.8" evidence="7"/>
<dbReference type="AlphaFoldDB" id="A0A7G5E5K0"/>
<dbReference type="Gene3D" id="3.30.230.70">
    <property type="entry name" value="GHMP Kinase, N-terminal domain"/>
    <property type="match status" value="2"/>
</dbReference>
<dbReference type="HAMAP" id="MF_01595">
    <property type="entry name" value="PNPase"/>
    <property type="match status" value="1"/>
</dbReference>
<evidence type="ECO:0000256" key="7">
    <source>
        <dbReference type="HAMAP-Rule" id="MF_01595"/>
    </source>
</evidence>
<dbReference type="FunFam" id="3.30.230.70:FF:000001">
    <property type="entry name" value="Polyribonucleotide nucleotidyltransferase"/>
    <property type="match status" value="1"/>
</dbReference>
<comment type="similarity">
    <text evidence="1 7">Belongs to the polyribonucleotide nucleotidyltransferase family.</text>
</comment>
<dbReference type="GO" id="GO:0000287">
    <property type="term" value="F:magnesium ion binding"/>
    <property type="evidence" value="ECO:0007669"/>
    <property type="project" value="UniProtKB-UniRule"/>
</dbReference>
<dbReference type="SUPFAM" id="SSF54211">
    <property type="entry name" value="Ribosomal protein S5 domain 2-like"/>
    <property type="match status" value="2"/>
</dbReference>
<dbReference type="SUPFAM" id="SSF55666">
    <property type="entry name" value="Ribonuclease PH domain 2-like"/>
    <property type="match status" value="2"/>
</dbReference>
<evidence type="ECO:0000256" key="2">
    <source>
        <dbReference type="ARBA" id="ARBA00022490"/>
    </source>
</evidence>
<comment type="function">
    <text evidence="7">Involved in mRNA degradation. Catalyzes the phosphorolysis of single-stranded polyribonucleotides processively in the 3'- to 5'-direction.</text>
</comment>
<dbReference type="SUPFAM" id="SSF54791">
    <property type="entry name" value="Eukaryotic type KH-domain (KH-domain type I)"/>
    <property type="match status" value="1"/>
</dbReference>
<evidence type="ECO:0000313" key="11">
    <source>
        <dbReference type="Proteomes" id="UP000515450"/>
    </source>
</evidence>
<dbReference type="Gene3D" id="3.30.1370.10">
    <property type="entry name" value="K Homology domain, type 1"/>
    <property type="match status" value="1"/>
</dbReference>
<dbReference type="InterPro" id="IPR012340">
    <property type="entry name" value="NA-bd_OB-fold"/>
</dbReference>
<dbReference type="InterPro" id="IPR004088">
    <property type="entry name" value="KH_dom_type_1"/>
</dbReference>
<dbReference type="SUPFAM" id="SSF46915">
    <property type="entry name" value="Polynucleotide phosphorylase/guanosine pentaphosphate synthase (PNPase/GPSI), domain 3"/>
    <property type="match status" value="1"/>
</dbReference>
<dbReference type="CDD" id="cd02393">
    <property type="entry name" value="KH-I_PNPase"/>
    <property type="match status" value="1"/>
</dbReference>
<keyword evidence="2 7" id="KW-0963">Cytoplasm</keyword>
<dbReference type="Pfam" id="PF01138">
    <property type="entry name" value="RNase_PH"/>
    <property type="match status" value="2"/>
</dbReference>
<dbReference type="InterPro" id="IPR036612">
    <property type="entry name" value="KH_dom_type_1_sf"/>
</dbReference>
<feature type="region of interest" description="Disordered" evidence="8">
    <location>
        <begin position="696"/>
        <end position="728"/>
    </location>
</feature>
<reference evidence="10 11" key="1">
    <citation type="journal article" date="2020" name="G3 (Bethesda)">
        <title>CeMbio - The Caenorhabditis elegans Microbiome Resource.</title>
        <authorList>
            <person name="Dirksen P."/>
            <person name="Assie A."/>
            <person name="Zimmermann J."/>
            <person name="Zhang F."/>
            <person name="Tietje A.M."/>
            <person name="Marsh S.A."/>
            <person name="Felix M.A."/>
            <person name="Shapira M."/>
            <person name="Kaleta C."/>
            <person name="Schulenburg H."/>
            <person name="Samuel B."/>
        </authorList>
    </citation>
    <scope>NUCLEOTIDE SEQUENCE [LARGE SCALE GENOMIC DNA]</scope>
    <source>
        <strain evidence="10 11">BIGb0170</strain>
    </source>
</reference>
<comment type="cofactor">
    <cofactor evidence="7">
        <name>Mg(2+)</name>
        <dbReference type="ChEBI" id="CHEBI:18420"/>
    </cofactor>
</comment>
<dbReference type="FunFam" id="3.30.1370.10:FF:000001">
    <property type="entry name" value="Polyribonucleotide nucleotidyltransferase"/>
    <property type="match status" value="1"/>
</dbReference>
<dbReference type="SMART" id="SM00316">
    <property type="entry name" value="S1"/>
    <property type="match status" value="1"/>
</dbReference>
<dbReference type="GO" id="GO:0005829">
    <property type="term" value="C:cytosol"/>
    <property type="evidence" value="ECO:0007669"/>
    <property type="project" value="TreeGrafter"/>
</dbReference>
<dbReference type="InterPro" id="IPR036456">
    <property type="entry name" value="PNPase_PH_RNA-bd_sf"/>
</dbReference>
<dbReference type="Pfam" id="PF00013">
    <property type="entry name" value="KH_1"/>
    <property type="match status" value="1"/>
</dbReference>
<evidence type="ECO:0000256" key="3">
    <source>
        <dbReference type="ARBA" id="ARBA00022679"/>
    </source>
</evidence>
<dbReference type="PROSITE" id="PS50084">
    <property type="entry name" value="KH_TYPE_1"/>
    <property type="match status" value="1"/>
</dbReference>
<evidence type="ECO:0000256" key="6">
    <source>
        <dbReference type="ARBA" id="ARBA00022884"/>
    </source>
</evidence>
<sequence>MNYNEIKTTIDMGNGTQIELSTGKLAKQADGAVVLKQGDTMLLATVVSAKEAKSGVDFLPLSVDYQEKYAATGRIPGGFLRREARLSDYEVLISRLVDRALRPLFPENYHADTQVAISLISADKDIMPDALAGLAASAAIAVSDIPFNGPISEVRVAKIDGQLVINPKLSELEKATLEFIVAGSAQDIGMVEGEAKEISEAEMVEAIAFAHEAIKKQVAAQVELANLVGKTVKREYNHEPENLELRDAIFAATYDKVYAIAKSASAKHDRSENFAKIAEEYRATMPEELDDDTAFLFKKYFHDVQYDAVRNLVLDEGMRLDGRDVRTVRPIWSEVDYLPAAHGSAVFTRGETQALTSVTLGAKDDEQMIDGAFINGYNKFILHYNFPAFSTGEVRPNRGPGRREVGHGNLAMRSLKQVLPADSENPYTIRVVSDILESNGSSSMATVCAGTLALLDAGVKLKAPVSGIAMGLISDEKTGKYAILSDILGDEDHLGDMDFKVTGTENGIVACQMDLKINGLKWEVLTQALDQAKEARLHILGEMKKTISAPREDYKPHAPRIVQLLIDKEFIGAVIGPGGKIIQEMQRETGATISIEEVDNKGVVQVFADNKAAIDDAVGRIKAIASKPEIGETYEGKVKSIMPFGAFVEIMPGKDGLLHISEIDWKRLETMDGIFKEGDKVTVKLLDIDKQGKMKLSRKALLPRPPKEDKPKQDKPAGEAPVAGAGQE</sequence>
<dbReference type="PANTHER" id="PTHR11252">
    <property type="entry name" value="POLYRIBONUCLEOTIDE NUCLEOTIDYLTRANSFERASE"/>
    <property type="match status" value="1"/>
</dbReference>
<dbReference type="Pfam" id="PF03726">
    <property type="entry name" value="PNPase"/>
    <property type="match status" value="1"/>
</dbReference>
<dbReference type="CDD" id="cd04472">
    <property type="entry name" value="S1_PNPase"/>
    <property type="match status" value="1"/>
</dbReference>
<gene>
    <name evidence="7 10" type="primary">pnp</name>
    <name evidence="10" type="ORF">HS960_17140</name>
</gene>
<feature type="binding site" evidence="7">
    <location>
        <position position="492"/>
    </location>
    <ligand>
        <name>Mg(2+)</name>
        <dbReference type="ChEBI" id="CHEBI:18420"/>
    </ligand>
</feature>
<feature type="domain" description="S1 motif" evidence="9">
    <location>
        <begin position="631"/>
        <end position="699"/>
    </location>
</feature>
<dbReference type="Pfam" id="PF00575">
    <property type="entry name" value="S1"/>
    <property type="match status" value="1"/>
</dbReference>
<dbReference type="GO" id="GO:0003723">
    <property type="term" value="F:RNA binding"/>
    <property type="evidence" value="ECO:0007669"/>
    <property type="project" value="UniProtKB-UniRule"/>
</dbReference>
<dbReference type="Proteomes" id="UP000515450">
    <property type="component" value="Chromosome"/>
</dbReference>
<dbReference type="InterPro" id="IPR027408">
    <property type="entry name" value="PNPase/RNase_PH_dom_sf"/>
</dbReference>
<dbReference type="InterPro" id="IPR015847">
    <property type="entry name" value="ExoRNase_PH_dom2"/>
</dbReference>
<dbReference type="InterPro" id="IPR036345">
    <property type="entry name" value="ExoRNase_PH_dom2_sf"/>
</dbReference>
<dbReference type="CDD" id="cd11364">
    <property type="entry name" value="RNase_PH_PNPase_2"/>
    <property type="match status" value="1"/>
</dbReference>
<evidence type="ECO:0000256" key="1">
    <source>
        <dbReference type="ARBA" id="ARBA00007404"/>
    </source>
</evidence>
<feature type="binding site" evidence="7">
    <location>
        <position position="498"/>
    </location>
    <ligand>
        <name>Mg(2+)</name>
        <dbReference type="ChEBI" id="CHEBI:18420"/>
    </ligand>
</feature>
<dbReference type="InterPro" id="IPR015848">
    <property type="entry name" value="PNPase_PH_RNA-bd_bac/org-type"/>
</dbReference>
<dbReference type="InterPro" id="IPR020568">
    <property type="entry name" value="Ribosomal_Su5_D2-typ_SF"/>
</dbReference>
<feature type="compositionally biased region" description="Basic and acidic residues" evidence="8">
    <location>
        <begin position="705"/>
        <end position="717"/>
    </location>
</feature>
<keyword evidence="4 7" id="KW-0548">Nucleotidyltransferase</keyword>
<dbReference type="Gene3D" id="2.40.50.140">
    <property type="entry name" value="Nucleic acid-binding proteins"/>
    <property type="match status" value="1"/>
</dbReference>
<dbReference type="PANTHER" id="PTHR11252:SF0">
    <property type="entry name" value="POLYRIBONUCLEOTIDE NUCLEOTIDYLTRANSFERASE 1, MITOCHONDRIAL"/>
    <property type="match status" value="1"/>
</dbReference>
<dbReference type="InterPro" id="IPR003029">
    <property type="entry name" value="S1_domain"/>
</dbReference>
<dbReference type="PROSITE" id="PS50126">
    <property type="entry name" value="S1"/>
    <property type="match status" value="1"/>
</dbReference>
<evidence type="ECO:0000313" key="10">
    <source>
        <dbReference type="EMBL" id="QMV69275.1"/>
    </source>
</evidence>
<dbReference type="NCBIfam" id="TIGR03591">
    <property type="entry name" value="polynuc_phos"/>
    <property type="match status" value="1"/>
</dbReference>
<dbReference type="PIRSF" id="PIRSF005499">
    <property type="entry name" value="PNPase"/>
    <property type="match status" value="1"/>
</dbReference>
<dbReference type="SUPFAM" id="SSF50249">
    <property type="entry name" value="Nucleic acid-binding proteins"/>
    <property type="match status" value="1"/>
</dbReference>
<keyword evidence="5 7" id="KW-0460">Magnesium</keyword>
<dbReference type="EMBL" id="CP058555">
    <property type="protein sequence ID" value="QMV69275.1"/>
    <property type="molecule type" value="Genomic_DNA"/>
</dbReference>
<keyword evidence="7" id="KW-0479">Metal-binding</keyword>
<dbReference type="InterPro" id="IPR001247">
    <property type="entry name" value="ExoRNase_PH_dom1"/>
</dbReference>
<organism evidence="10 11">
    <name type="scientific">Sphingobacterium paramultivorum</name>
    <dbReference type="NCBI Taxonomy" id="2886510"/>
    <lineage>
        <taxon>Bacteria</taxon>
        <taxon>Pseudomonadati</taxon>
        <taxon>Bacteroidota</taxon>
        <taxon>Sphingobacteriia</taxon>
        <taxon>Sphingobacteriales</taxon>
        <taxon>Sphingobacteriaceae</taxon>
        <taxon>Sphingobacterium</taxon>
    </lineage>
</organism>
<evidence type="ECO:0000256" key="4">
    <source>
        <dbReference type="ARBA" id="ARBA00022695"/>
    </source>
</evidence>
<evidence type="ECO:0000259" key="9">
    <source>
        <dbReference type="PROSITE" id="PS50126"/>
    </source>
</evidence>
<dbReference type="GO" id="GO:0006396">
    <property type="term" value="P:RNA processing"/>
    <property type="evidence" value="ECO:0007669"/>
    <property type="project" value="InterPro"/>
</dbReference>
<evidence type="ECO:0000256" key="8">
    <source>
        <dbReference type="SAM" id="MobiDB-lite"/>
    </source>
</evidence>
<comment type="subcellular location">
    <subcellularLocation>
        <location evidence="7">Cytoplasm</location>
    </subcellularLocation>
</comment>
<name>A0A7G5E5K0_9SPHI</name>
<evidence type="ECO:0000256" key="5">
    <source>
        <dbReference type="ARBA" id="ARBA00022842"/>
    </source>
</evidence>
<keyword evidence="3 7" id="KW-0808">Transferase</keyword>
<dbReference type="RefSeq" id="WP_153846067.1">
    <property type="nucleotide sequence ID" value="NZ_CP058555.1"/>
</dbReference>
<proteinExistence type="inferred from homology"/>
<keyword evidence="11" id="KW-1185">Reference proteome</keyword>
<dbReference type="FunFam" id="2.40.50.140:FF:000189">
    <property type="entry name" value="Polyribonucleotide nucleotidyltransferase, putative"/>
    <property type="match status" value="1"/>
</dbReference>
<dbReference type="GO" id="GO:0004654">
    <property type="term" value="F:polyribonucleotide nucleotidyltransferase activity"/>
    <property type="evidence" value="ECO:0007669"/>
    <property type="project" value="UniProtKB-UniRule"/>
</dbReference>
<accession>A0A7G5E5K0</accession>